<name>A0A0C1ZKP4_9VIBR</name>
<dbReference type="Proteomes" id="UP000031586">
    <property type="component" value="Unassembled WGS sequence"/>
</dbReference>
<organism evidence="1 2">
    <name type="scientific">Vibrio owensii CAIM 1854 = LMG 25443</name>
    <dbReference type="NCBI Taxonomy" id="1229493"/>
    <lineage>
        <taxon>Bacteria</taxon>
        <taxon>Pseudomonadati</taxon>
        <taxon>Pseudomonadota</taxon>
        <taxon>Gammaproteobacteria</taxon>
        <taxon>Vibrionales</taxon>
        <taxon>Vibrionaceae</taxon>
        <taxon>Vibrio</taxon>
    </lineage>
</organism>
<dbReference type="EMBL" id="JPRD01000012">
    <property type="protein sequence ID" value="KIF53751.1"/>
    <property type="molecule type" value="Genomic_DNA"/>
</dbReference>
<comment type="caution">
    <text evidence="1">The sequence shown here is derived from an EMBL/GenBank/DDBJ whole genome shotgun (WGS) entry which is preliminary data.</text>
</comment>
<proteinExistence type="predicted"/>
<evidence type="ECO:0000313" key="2">
    <source>
        <dbReference type="Proteomes" id="UP000031586"/>
    </source>
</evidence>
<sequence length="202" mass="22732">MNYAIEFHDANYPFLNVAARKKALKHSLLSVVEGLAIIKLGKHEYAIEPGQYFWIPQGCLSSLTFLPNTRVTRCDFSVRLTDAFAQQAGYVKPSVLLSALIEKLVTTKARSEHQMDLLAVVRHEVLTLKPMLTTSPLTDSINKWKPGCDSSISIELCLVLTLREARKMKLSGKKQADIVARLFNNNDEEYEQLCFLVFGEAL</sequence>
<dbReference type="AlphaFoldDB" id="A0A0C1ZKP4"/>
<evidence type="ECO:0000313" key="1">
    <source>
        <dbReference type="EMBL" id="KIF53751.1"/>
    </source>
</evidence>
<dbReference type="RefSeq" id="WP_020194065.1">
    <property type="nucleotide sequence ID" value="NZ_BAOH01000003.1"/>
</dbReference>
<accession>A0A0C1ZKP4</accession>
<reference evidence="1 2" key="1">
    <citation type="submission" date="2014-07" db="EMBL/GenBank/DDBJ databases">
        <title>Unique and conserved regions in Vibrio harveyi and related species in comparison with the shrimp pathogen Vibrio harveyi CAIM 1792.</title>
        <authorList>
            <person name="Espinoza-Valles I."/>
            <person name="Vora G."/>
            <person name="Leekitcharoenphon P."/>
            <person name="Ussery D."/>
            <person name="Hoj L."/>
            <person name="Gomez-Gil B."/>
        </authorList>
    </citation>
    <scope>NUCLEOTIDE SEQUENCE [LARGE SCALE GENOMIC DNA]</scope>
    <source>
        <strain evidence="2">CAIM 1854 / LMG 25443</strain>
    </source>
</reference>
<gene>
    <name evidence="1" type="ORF">H735_07220</name>
</gene>
<protein>
    <submittedName>
        <fullName evidence="1">AraC family transcriptional regulator</fullName>
    </submittedName>
</protein>
<dbReference type="PATRIC" id="fig|1229493.5.peg.529"/>